<dbReference type="AlphaFoldDB" id="A0A2J7ZXD4"/>
<feature type="compositionally biased region" description="Pro residues" evidence="1">
    <location>
        <begin position="81"/>
        <end position="90"/>
    </location>
</feature>
<dbReference type="InterPro" id="IPR024616">
    <property type="entry name" value="Pherophorin"/>
</dbReference>
<evidence type="ECO:0000259" key="2">
    <source>
        <dbReference type="Pfam" id="PF12499"/>
    </source>
</evidence>
<dbReference type="Pfam" id="PF12499">
    <property type="entry name" value="DUF3707"/>
    <property type="match status" value="1"/>
</dbReference>
<reference evidence="3 4" key="1">
    <citation type="journal article" date="2017" name="Mol. Biol. Evol.">
        <title>The 4-celled Tetrabaena socialis nuclear genome reveals the essential components for genetic control of cell number at the origin of multicellularity in the volvocine lineage.</title>
        <authorList>
            <person name="Featherston J."/>
            <person name="Arakaki Y."/>
            <person name="Hanschen E.R."/>
            <person name="Ferris P.J."/>
            <person name="Michod R.E."/>
            <person name="Olson B.J.S.C."/>
            <person name="Nozaki H."/>
            <person name="Durand P.M."/>
        </authorList>
    </citation>
    <scope>NUCLEOTIDE SEQUENCE [LARGE SCALE GENOMIC DNA]</scope>
    <source>
        <strain evidence="3 4">NIES-571</strain>
    </source>
</reference>
<dbReference type="Proteomes" id="UP000236333">
    <property type="component" value="Unassembled WGS sequence"/>
</dbReference>
<feature type="domain" description="Pherophorin" evidence="2">
    <location>
        <begin position="95"/>
        <end position="249"/>
    </location>
</feature>
<evidence type="ECO:0000313" key="4">
    <source>
        <dbReference type="Proteomes" id="UP000236333"/>
    </source>
</evidence>
<gene>
    <name evidence="3" type="ORF">TSOC_008957</name>
</gene>
<dbReference type="EMBL" id="PGGS01000350">
    <property type="protein sequence ID" value="PNH04915.1"/>
    <property type="molecule type" value="Genomic_DNA"/>
</dbReference>
<sequence length="296" mass="32347">MLNECLWSLQVPRPGGPGWSGNACLPPPPLASPPPPRRRPAAPGRRAPPVLIEPPSLSSPSQPPPSPPPKRKPVQPGLRRPNPPPQPPTSPNYGFPFCACKKRSLEMSPYRLVFDNSTALPVLADGTERVRHCFHVQLEGCDPAAQCCDMGVKKIELSVQNQCRQSVKLAMLGGRSYPWSFTQDVSDGQTYTTFKLANLGLEKKDVSSGMPLCVILTEPCQTLADFCYAPTSGDWCRYTFFSLSEDCCPTGDLLATQDPQVEEIEFDTGSVQEVEGRRMLSVARADGSRAALLRTR</sequence>
<evidence type="ECO:0000313" key="3">
    <source>
        <dbReference type="EMBL" id="PNH04915.1"/>
    </source>
</evidence>
<evidence type="ECO:0000256" key="1">
    <source>
        <dbReference type="SAM" id="MobiDB-lite"/>
    </source>
</evidence>
<feature type="compositionally biased region" description="Low complexity" evidence="1">
    <location>
        <begin position="41"/>
        <end position="60"/>
    </location>
</feature>
<comment type="caution">
    <text evidence="3">The sequence shown here is derived from an EMBL/GenBank/DDBJ whole genome shotgun (WGS) entry which is preliminary data.</text>
</comment>
<dbReference type="OrthoDB" id="539665at2759"/>
<feature type="compositionally biased region" description="Pro residues" evidence="1">
    <location>
        <begin position="25"/>
        <end position="35"/>
    </location>
</feature>
<keyword evidence="4" id="KW-1185">Reference proteome</keyword>
<feature type="region of interest" description="Disordered" evidence="1">
    <location>
        <begin position="1"/>
        <end position="90"/>
    </location>
</feature>
<organism evidence="3 4">
    <name type="scientific">Tetrabaena socialis</name>
    <dbReference type="NCBI Taxonomy" id="47790"/>
    <lineage>
        <taxon>Eukaryota</taxon>
        <taxon>Viridiplantae</taxon>
        <taxon>Chlorophyta</taxon>
        <taxon>core chlorophytes</taxon>
        <taxon>Chlorophyceae</taxon>
        <taxon>CS clade</taxon>
        <taxon>Chlamydomonadales</taxon>
        <taxon>Tetrabaenaceae</taxon>
        <taxon>Tetrabaena</taxon>
    </lineage>
</organism>
<proteinExistence type="predicted"/>
<name>A0A2J7ZXD4_9CHLO</name>
<accession>A0A2J7ZXD4</accession>
<protein>
    <submittedName>
        <fullName evidence="3">Sulfated surface glycoprotein</fullName>
    </submittedName>
</protein>